<dbReference type="InterPro" id="IPR052539">
    <property type="entry name" value="MGD_biosynthesis_adapter"/>
</dbReference>
<name>A0AAP8TTD0_9STAP</name>
<dbReference type="Pfam" id="PF03205">
    <property type="entry name" value="MobB"/>
    <property type="match status" value="1"/>
</dbReference>
<comment type="caution">
    <text evidence="3">The sequence shown here is derived from an EMBL/GenBank/DDBJ whole genome shotgun (WGS) entry which is preliminary data.</text>
</comment>
<reference evidence="2" key="2">
    <citation type="submission" date="2023-07" db="EMBL/GenBank/DDBJ databases">
        <title>Evaluation of the beneficial properties of pineapple isolates.</title>
        <authorList>
            <person name="Adefiranye O."/>
        </authorList>
    </citation>
    <scope>NUCLEOTIDE SEQUENCE</scope>
    <source>
        <strain evidence="2">PAPLE_T1</strain>
    </source>
</reference>
<dbReference type="Proteomes" id="UP001171687">
    <property type="component" value="Unassembled WGS sequence"/>
</dbReference>
<reference evidence="3 4" key="1">
    <citation type="submission" date="2017-08" db="EMBL/GenBank/DDBJ databases">
        <title>Draft genome sequences of 64 type strains of genus Staph aureus.</title>
        <authorList>
            <person name="Cole K."/>
            <person name="Golubchik T."/>
            <person name="Russell J."/>
            <person name="Foster D."/>
            <person name="Llewelyn M."/>
            <person name="Wilson D."/>
            <person name="Crook D."/>
            <person name="Paul J."/>
        </authorList>
    </citation>
    <scope>NUCLEOTIDE SEQUENCE [LARGE SCALE GENOMIC DNA]</scope>
    <source>
        <strain evidence="3 4">NCTC 12101</strain>
    </source>
</reference>
<evidence type="ECO:0000313" key="4">
    <source>
        <dbReference type="Proteomes" id="UP000242470"/>
    </source>
</evidence>
<evidence type="ECO:0000313" key="3">
    <source>
        <dbReference type="EMBL" id="PNZ68009.1"/>
    </source>
</evidence>
<gene>
    <name evidence="3" type="primary">mobB</name>
    <name evidence="3" type="ORF">CD158_04385</name>
    <name evidence="2" type="ORF">QYH67_08175</name>
</gene>
<organism evidence="3 4">
    <name type="scientific">Staphylococcus auricularis</name>
    <dbReference type="NCBI Taxonomy" id="29379"/>
    <lineage>
        <taxon>Bacteria</taxon>
        <taxon>Bacillati</taxon>
        <taxon>Bacillota</taxon>
        <taxon>Bacilli</taxon>
        <taxon>Bacillales</taxon>
        <taxon>Staphylococcaceae</taxon>
        <taxon>Staphylococcus</taxon>
    </lineage>
</organism>
<dbReference type="GO" id="GO:0005525">
    <property type="term" value="F:GTP binding"/>
    <property type="evidence" value="ECO:0007669"/>
    <property type="project" value="InterPro"/>
</dbReference>
<dbReference type="SUPFAM" id="SSF52540">
    <property type="entry name" value="P-loop containing nucleoside triphosphate hydrolases"/>
    <property type="match status" value="1"/>
</dbReference>
<dbReference type="AlphaFoldDB" id="A0AAP8TTD0"/>
<dbReference type="EMBL" id="PPQW01000021">
    <property type="protein sequence ID" value="PNZ68009.1"/>
    <property type="molecule type" value="Genomic_DNA"/>
</dbReference>
<evidence type="ECO:0000259" key="1">
    <source>
        <dbReference type="Pfam" id="PF03205"/>
    </source>
</evidence>
<dbReference type="NCBIfam" id="TIGR00176">
    <property type="entry name" value="mobB"/>
    <property type="match status" value="1"/>
</dbReference>
<dbReference type="RefSeq" id="WP_059107549.1">
    <property type="nucleotide sequence ID" value="NZ_AP024589.1"/>
</dbReference>
<dbReference type="EMBL" id="JAUHQC010000011">
    <property type="protein sequence ID" value="MDN4533537.1"/>
    <property type="molecule type" value="Genomic_DNA"/>
</dbReference>
<sequence length="156" mass="17757">MILQIIGYKNAGKTTLMSHTIALLKKQQLTVATLKHHGHETEDITLQDDQVDHMKHFQAGADQSIVQGQAYQQTVTRTRKQTLTEIIDKSVTIDFDVLLIEGFKHADYAKVIVYQNEAELAQLKQCTHVVYAINLEDEDALAQYDAWMMQQVKGMK</sequence>
<accession>A0AAP8TTD0</accession>
<dbReference type="InterPro" id="IPR004435">
    <property type="entry name" value="MobB_dom"/>
</dbReference>
<evidence type="ECO:0000313" key="2">
    <source>
        <dbReference type="EMBL" id="MDN4533537.1"/>
    </source>
</evidence>
<dbReference type="InterPro" id="IPR027417">
    <property type="entry name" value="P-loop_NTPase"/>
</dbReference>
<protein>
    <submittedName>
        <fullName evidence="3">Molybdopterin-guanine dinucleotide biosynthesis protein B</fullName>
    </submittedName>
</protein>
<dbReference type="GO" id="GO:0006777">
    <property type="term" value="P:Mo-molybdopterin cofactor biosynthetic process"/>
    <property type="evidence" value="ECO:0007669"/>
    <property type="project" value="InterPro"/>
</dbReference>
<dbReference type="PANTHER" id="PTHR40072">
    <property type="entry name" value="MOLYBDOPTERIN-GUANINE DINUCLEOTIDE BIOSYNTHESIS ADAPTER PROTEIN-RELATED"/>
    <property type="match status" value="1"/>
</dbReference>
<dbReference type="Proteomes" id="UP000242470">
    <property type="component" value="Unassembled WGS sequence"/>
</dbReference>
<dbReference type="GeneID" id="64981551"/>
<dbReference type="PANTHER" id="PTHR40072:SF1">
    <property type="entry name" value="MOLYBDOPTERIN-GUANINE DINUCLEOTIDE BIOSYNTHESIS ADAPTER PROTEIN"/>
    <property type="match status" value="1"/>
</dbReference>
<dbReference type="Gene3D" id="3.40.50.300">
    <property type="entry name" value="P-loop containing nucleotide triphosphate hydrolases"/>
    <property type="match status" value="1"/>
</dbReference>
<proteinExistence type="predicted"/>
<feature type="domain" description="Molybdopterin-guanine dinucleotide biosynthesis protein B (MobB)" evidence="1">
    <location>
        <begin position="2"/>
        <end position="133"/>
    </location>
</feature>